<evidence type="ECO:0000259" key="2">
    <source>
        <dbReference type="Pfam" id="PF04773"/>
    </source>
</evidence>
<dbReference type="PANTHER" id="PTHR30273">
    <property type="entry name" value="PERIPLASMIC SIGNAL SENSOR AND SIGMA FACTOR ACTIVATOR FECR-RELATED"/>
    <property type="match status" value="1"/>
</dbReference>
<reference evidence="4 5" key="1">
    <citation type="submission" date="2024-06" db="EMBL/GenBank/DDBJ databases">
        <title>Soil Sphingobacterium thalpophilum.</title>
        <authorList>
            <person name="Yang J."/>
            <person name="Li J."/>
        </authorList>
    </citation>
    <scope>NUCLEOTIDE SEQUENCE [LARGE SCALE GENOMIC DNA]</scope>
    <source>
        <strain evidence="4 5">22g91tb</strain>
    </source>
</reference>
<dbReference type="Proteomes" id="UP001566204">
    <property type="component" value="Unassembled WGS sequence"/>
</dbReference>
<dbReference type="Pfam" id="PF04773">
    <property type="entry name" value="FecR"/>
    <property type="match status" value="1"/>
</dbReference>
<feature type="domain" description="FecR protein" evidence="2">
    <location>
        <begin position="162"/>
        <end position="264"/>
    </location>
</feature>
<dbReference type="PIRSF" id="PIRSF018266">
    <property type="entry name" value="FecR"/>
    <property type="match status" value="1"/>
</dbReference>
<keyword evidence="5" id="KW-1185">Reference proteome</keyword>
<dbReference type="Gene3D" id="3.55.50.30">
    <property type="match status" value="1"/>
</dbReference>
<feature type="transmembrane region" description="Helical" evidence="1">
    <location>
        <begin position="75"/>
        <end position="93"/>
    </location>
</feature>
<evidence type="ECO:0000259" key="3">
    <source>
        <dbReference type="Pfam" id="PF16344"/>
    </source>
</evidence>
<keyword evidence="1" id="KW-0472">Membrane</keyword>
<dbReference type="RefSeq" id="WP_370481429.1">
    <property type="nucleotide sequence ID" value="NZ_JBEOQA010000001.1"/>
</dbReference>
<keyword evidence="1" id="KW-1133">Transmembrane helix</keyword>
<gene>
    <name evidence="4" type="ORF">ABTW24_03695</name>
</gene>
<dbReference type="Gene3D" id="2.60.120.1440">
    <property type="match status" value="1"/>
</dbReference>
<dbReference type="InterPro" id="IPR006860">
    <property type="entry name" value="FecR"/>
</dbReference>
<comment type="caution">
    <text evidence="4">The sequence shown here is derived from an EMBL/GenBank/DDBJ whole genome shotgun (WGS) entry which is preliminary data.</text>
</comment>
<protein>
    <submittedName>
        <fullName evidence="4">FecR domain-containing protein</fullName>
    </submittedName>
</protein>
<evidence type="ECO:0000313" key="4">
    <source>
        <dbReference type="EMBL" id="MEZ0450691.1"/>
    </source>
</evidence>
<evidence type="ECO:0000313" key="5">
    <source>
        <dbReference type="Proteomes" id="UP001566204"/>
    </source>
</evidence>
<dbReference type="InterPro" id="IPR032508">
    <property type="entry name" value="FecR_C"/>
</dbReference>
<dbReference type="InterPro" id="IPR012373">
    <property type="entry name" value="Ferrdict_sens_TM"/>
</dbReference>
<name>A0ABV4HAS6_9SPHI</name>
<proteinExistence type="predicted"/>
<feature type="domain" description="Protein FecR C-terminal" evidence="3">
    <location>
        <begin position="309"/>
        <end position="375"/>
    </location>
</feature>
<dbReference type="Pfam" id="PF16344">
    <property type="entry name" value="FecR_C"/>
    <property type="match status" value="1"/>
</dbReference>
<dbReference type="PANTHER" id="PTHR30273:SF2">
    <property type="entry name" value="PROTEIN FECR"/>
    <property type="match status" value="1"/>
</dbReference>
<evidence type="ECO:0000256" key="1">
    <source>
        <dbReference type="SAM" id="Phobius"/>
    </source>
</evidence>
<keyword evidence="1" id="KW-0812">Transmembrane</keyword>
<sequence>MDDKKIINLLDRYLQGTCSMSEKAWVENFYMKQLKEGPLPPENKDLKNDIWNSIVQETLHARSSRTTLVRLRRKYIAVAASVLFLLGTIFFIWQQRQLSIPNPLPINSPESIGSLTKGTTLTLANGKTIRLSEQHGEIRIGDAITYEDGKAVDLLRESQVLTIQTSAGRQYKVVMSDGTVVSLNAGSKLIYPSHFGTSDREVELVGEGYFEVASHMVNRDNKLIKQPFRVKFAGQTLDVLGTKFNVSAYGNDPVSKISLVEGKIVLQANGGKPLALSPGQQAVLKSGDAEYLMASGMINQALAWTEGRFDFEGLSFPEAMRQIERWYDIKVVYQQGTPNIQLFGDMDRSTSLDGVVKLIQSLGLHVKKQHRTLYISAVE</sequence>
<organism evidence="4 5">
    <name type="scientific">Sphingobacterium thalpophilum</name>
    <dbReference type="NCBI Taxonomy" id="259"/>
    <lineage>
        <taxon>Bacteria</taxon>
        <taxon>Pseudomonadati</taxon>
        <taxon>Bacteroidota</taxon>
        <taxon>Sphingobacteriia</taxon>
        <taxon>Sphingobacteriales</taxon>
        <taxon>Sphingobacteriaceae</taxon>
        <taxon>Sphingobacterium</taxon>
    </lineage>
</organism>
<accession>A0ABV4HAS6</accession>
<dbReference type="EMBL" id="JBEOQB010000001">
    <property type="protein sequence ID" value="MEZ0450691.1"/>
    <property type="molecule type" value="Genomic_DNA"/>
</dbReference>